<name>A0A6I3T371_9BURK</name>
<dbReference type="EMBL" id="WNKZ01000128">
    <property type="protein sequence ID" value="MTV56080.1"/>
    <property type="molecule type" value="Genomic_DNA"/>
</dbReference>
<evidence type="ECO:0000313" key="4">
    <source>
        <dbReference type="Proteomes" id="UP000622638"/>
    </source>
</evidence>
<proteinExistence type="predicted"/>
<organism evidence="2 3">
    <name type="scientific">Pseudoduganella buxea</name>
    <dbReference type="NCBI Taxonomy" id="1949069"/>
    <lineage>
        <taxon>Bacteria</taxon>
        <taxon>Pseudomonadati</taxon>
        <taxon>Pseudomonadota</taxon>
        <taxon>Betaproteobacteria</taxon>
        <taxon>Burkholderiales</taxon>
        <taxon>Oxalobacteraceae</taxon>
        <taxon>Telluria group</taxon>
        <taxon>Pseudoduganella</taxon>
    </lineage>
</organism>
<keyword evidence="4" id="KW-1185">Reference proteome</keyword>
<dbReference type="Proteomes" id="UP000622638">
    <property type="component" value="Unassembled WGS sequence"/>
</dbReference>
<sequence length="65" mass="7377">MNLMDLVMNRQHKRLLQLSFPNEDGPPGELLVNRLEASEGMSCPFEFTVELLADNPCIELKDMQG</sequence>
<comment type="caution">
    <text evidence="2">The sequence shown here is derived from an EMBL/GenBank/DDBJ whole genome shotgun (WGS) entry which is preliminary data.</text>
</comment>
<dbReference type="AlphaFoldDB" id="A0A6I3T371"/>
<gene>
    <name evidence="1" type="ORF">GCM10011572_23330</name>
    <name evidence="2" type="ORF">GM672_25475</name>
</gene>
<reference evidence="2 3" key="3">
    <citation type="submission" date="2019-11" db="EMBL/GenBank/DDBJ databases">
        <title>Type strains purchased from KCTC, JCM and DSMZ.</title>
        <authorList>
            <person name="Lu H."/>
        </authorList>
    </citation>
    <scope>NUCLEOTIDE SEQUENCE [LARGE SCALE GENOMIC DNA]</scope>
    <source>
        <strain evidence="2 3">KCTC 52429</strain>
    </source>
</reference>
<evidence type="ECO:0000313" key="2">
    <source>
        <dbReference type="EMBL" id="MTV56080.1"/>
    </source>
</evidence>
<dbReference type="Proteomes" id="UP000430634">
    <property type="component" value="Unassembled WGS sequence"/>
</dbReference>
<reference evidence="1" key="1">
    <citation type="journal article" date="2014" name="Int. J. Syst. Evol. Microbiol.">
        <title>Complete genome of a new Firmicutes species belonging to the dominant human colonic microbiota ('Ruminococcus bicirculans') reveals two chromosomes and a selective capacity to utilize plant glucans.</title>
        <authorList>
            <consortium name="NISC Comparative Sequencing Program"/>
            <person name="Wegmann U."/>
            <person name="Louis P."/>
            <person name="Goesmann A."/>
            <person name="Henrissat B."/>
            <person name="Duncan S.H."/>
            <person name="Flint H.J."/>
        </authorList>
    </citation>
    <scope>NUCLEOTIDE SEQUENCE</scope>
    <source>
        <strain evidence="1">CGMCC 1.15931</strain>
    </source>
</reference>
<evidence type="ECO:0000313" key="3">
    <source>
        <dbReference type="Proteomes" id="UP000430634"/>
    </source>
</evidence>
<dbReference type="RefSeq" id="WP_155473325.1">
    <property type="nucleotide sequence ID" value="NZ_BMKG01000008.1"/>
</dbReference>
<dbReference type="Gene3D" id="2.30.110.50">
    <property type="match status" value="1"/>
</dbReference>
<evidence type="ECO:0008006" key="5">
    <source>
        <dbReference type="Google" id="ProtNLM"/>
    </source>
</evidence>
<dbReference type="OrthoDB" id="8723694at2"/>
<reference evidence="1" key="4">
    <citation type="submission" date="2024-05" db="EMBL/GenBank/DDBJ databases">
        <authorList>
            <person name="Sun Q."/>
            <person name="Zhou Y."/>
        </authorList>
    </citation>
    <scope>NUCLEOTIDE SEQUENCE</scope>
    <source>
        <strain evidence="1">CGMCC 1.15931</strain>
    </source>
</reference>
<accession>A0A6I3T371</accession>
<reference evidence="4" key="2">
    <citation type="journal article" date="2019" name="Int. J. Syst. Evol. Microbiol.">
        <title>The Global Catalogue of Microorganisms (GCM) 10K type strain sequencing project: providing services to taxonomists for standard genome sequencing and annotation.</title>
        <authorList>
            <consortium name="The Broad Institute Genomics Platform"/>
            <consortium name="The Broad Institute Genome Sequencing Center for Infectious Disease"/>
            <person name="Wu L."/>
            <person name="Ma J."/>
        </authorList>
    </citation>
    <scope>NUCLEOTIDE SEQUENCE [LARGE SCALE GENOMIC DNA]</scope>
    <source>
        <strain evidence="4">CGMCC 1.15931</strain>
    </source>
</reference>
<protein>
    <recommendedName>
        <fullName evidence="5">Type VI secretion system tip protein VgrG</fullName>
    </recommendedName>
</protein>
<dbReference type="EMBL" id="BMKG01000008">
    <property type="protein sequence ID" value="GGC00656.1"/>
    <property type="molecule type" value="Genomic_DNA"/>
</dbReference>
<evidence type="ECO:0000313" key="1">
    <source>
        <dbReference type="EMBL" id="GGC00656.1"/>
    </source>
</evidence>